<keyword evidence="3" id="KW-1185">Reference proteome</keyword>
<reference evidence="2" key="1">
    <citation type="journal article" date="2020" name="Stud. Mycol.">
        <title>101 Dothideomycetes genomes: a test case for predicting lifestyles and emergence of pathogens.</title>
        <authorList>
            <person name="Haridas S."/>
            <person name="Albert R."/>
            <person name="Binder M."/>
            <person name="Bloem J."/>
            <person name="Labutti K."/>
            <person name="Salamov A."/>
            <person name="Andreopoulos B."/>
            <person name="Baker S."/>
            <person name="Barry K."/>
            <person name="Bills G."/>
            <person name="Bluhm B."/>
            <person name="Cannon C."/>
            <person name="Castanera R."/>
            <person name="Culley D."/>
            <person name="Daum C."/>
            <person name="Ezra D."/>
            <person name="Gonzalez J."/>
            <person name="Henrissat B."/>
            <person name="Kuo A."/>
            <person name="Liang C."/>
            <person name="Lipzen A."/>
            <person name="Lutzoni F."/>
            <person name="Magnuson J."/>
            <person name="Mondo S."/>
            <person name="Nolan M."/>
            <person name="Ohm R."/>
            <person name="Pangilinan J."/>
            <person name="Park H.-J."/>
            <person name="Ramirez L."/>
            <person name="Alfaro M."/>
            <person name="Sun H."/>
            <person name="Tritt A."/>
            <person name="Yoshinaga Y."/>
            <person name="Zwiers L.-H."/>
            <person name="Turgeon B."/>
            <person name="Goodwin S."/>
            <person name="Spatafora J."/>
            <person name="Crous P."/>
            <person name="Grigoriev I."/>
        </authorList>
    </citation>
    <scope>NUCLEOTIDE SEQUENCE</scope>
    <source>
        <strain evidence="2">CBS 473.64</strain>
    </source>
</reference>
<feature type="transmembrane region" description="Helical" evidence="1">
    <location>
        <begin position="7"/>
        <end position="26"/>
    </location>
</feature>
<dbReference type="EMBL" id="MU006796">
    <property type="protein sequence ID" value="KAF2636875.1"/>
    <property type="molecule type" value="Genomic_DNA"/>
</dbReference>
<sequence length="96" mass="10920">YLVPTLFCVRPPFLCLAVILLFFWGWSCPHLMSFTARQCFHIPSNTSSILKCLRTGSQFQSLVVVFLLYIVPPRVSTSRPRSEDISILPGCFILLL</sequence>
<evidence type="ECO:0000313" key="3">
    <source>
        <dbReference type="Proteomes" id="UP000799753"/>
    </source>
</evidence>
<dbReference type="AlphaFoldDB" id="A0A6A6RNY6"/>
<evidence type="ECO:0000256" key="1">
    <source>
        <dbReference type="SAM" id="Phobius"/>
    </source>
</evidence>
<proteinExistence type="predicted"/>
<keyword evidence="1" id="KW-0812">Transmembrane</keyword>
<accession>A0A6A6RNY6</accession>
<keyword evidence="1" id="KW-0472">Membrane</keyword>
<dbReference type="Proteomes" id="UP000799753">
    <property type="component" value="Unassembled WGS sequence"/>
</dbReference>
<gene>
    <name evidence="2" type="ORF">P280DRAFT_472754</name>
</gene>
<evidence type="ECO:0000313" key="2">
    <source>
        <dbReference type="EMBL" id="KAF2636875.1"/>
    </source>
</evidence>
<organism evidence="2 3">
    <name type="scientific">Massarina eburnea CBS 473.64</name>
    <dbReference type="NCBI Taxonomy" id="1395130"/>
    <lineage>
        <taxon>Eukaryota</taxon>
        <taxon>Fungi</taxon>
        <taxon>Dikarya</taxon>
        <taxon>Ascomycota</taxon>
        <taxon>Pezizomycotina</taxon>
        <taxon>Dothideomycetes</taxon>
        <taxon>Pleosporomycetidae</taxon>
        <taxon>Pleosporales</taxon>
        <taxon>Massarineae</taxon>
        <taxon>Massarinaceae</taxon>
        <taxon>Massarina</taxon>
    </lineage>
</organism>
<protein>
    <submittedName>
        <fullName evidence="2">Uncharacterized protein</fullName>
    </submittedName>
</protein>
<name>A0A6A6RNY6_9PLEO</name>
<feature type="non-terminal residue" evidence="2">
    <location>
        <position position="1"/>
    </location>
</feature>
<keyword evidence="1" id="KW-1133">Transmembrane helix</keyword>